<evidence type="ECO:0000259" key="3">
    <source>
        <dbReference type="Pfam" id="PF00884"/>
    </source>
</evidence>
<evidence type="ECO:0000313" key="4">
    <source>
        <dbReference type="EMBL" id="XDQ26443.1"/>
    </source>
</evidence>
<keyword evidence="4" id="KW-0378">Hydrolase</keyword>
<dbReference type="EMBL" id="CP163435">
    <property type="protein sequence ID" value="XDQ26443.1"/>
    <property type="molecule type" value="Genomic_DNA"/>
</dbReference>
<gene>
    <name evidence="4" type="ORF">AB5J56_17800</name>
</gene>
<dbReference type="AlphaFoldDB" id="A0AB39P6J3"/>
<keyword evidence="2" id="KW-0812">Transmembrane</keyword>
<feature type="transmembrane region" description="Helical" evidence="2">
    <location>
        <begin position="205"/>
        <end position="223"/>
    </location>
</feature>
<feature type="transmembrane region" description="Helical" evidence="2">
    <location>
        <begin position="146"/>
        <end position="168"/>
    </location>
</feature>
<feature type="compositionally biased region" description="Low complexity" evidence="1">
    <location>
        <begin position="62"/>
        <end position="87"/>
    </location>
</feature>
<dbReference type="InterPro" id="IPR017850">
    <property type="entry name" value="Alkaline_phosphatase_core_sf"/>
</dbReference>
<keyword evidence="2" id="KW-0472">Membrane</keyword>
<feature type="transmembrane region" description="Helical" evidence="2">
    <location>
        <begin position="295"/>
        <end position="315"/>
    </location>
</feature>
<protein>
    <submittedName>
        <fullName evidence="4">Sulfatase-like hydrolase/transferase</fullName>
    </submittedName>
</protein>
<evidence type="ECO:0000256" key="2">
    <source>
        <dbReference type="SAM" id="Phobius"/>
    </source>
</evidence>
<sequence>MSFSTRSEHQPDTDPATSEEGPAQAPAADTTAGDGKTADTADTADTAAADTDPDTDTDTDTADATTDTEPPVAAATATETVADTGTVTEDKAAAEESAAADQPDAEEATPDTGDSDDGDGDGPAHEPPTAEVPRPGWRGWRTRYPLAARIVAWTTTALAAAFVLAGLLVPNSLDLLTPDAFVHIPLEAVLGAAVLLVLPRWPRLVAAALGGLTIGTLAILNMLDMGFKQYLGRGFNVVLDWPLFADAESFLQDSIGRTGAIVTAIAAVVAVVLVLALMTLAVIRLSNLMARNTAVATRTTLVLGTAWITCTALGLQVAGEPVASKSTVSEAKDRVERVDRTLKDEAVFAKETKKDNFAALPGDQLLTGLRGKDMMFTFIESYGRSAIEDPIMAPGVDATLTSATAKLKKAGWGSESGWLTSATYGAGSWLGHSTFMSGLWISNQQRYRTVMASDHMPLTEAFRRTGAWETVGVMPGVQKGWPEGKYYGLDRIYDSHKLGYKGPKFSWSTMPDQYTLKAFERLEHGKKHAKPLMSFLILTSSHNPWAPIPKTIPDSQVGDGSVYDGIEKAAKRPTDVWKQTDQVRAEYGKSIQYSVTSLIDYVIKYGNKNTVLVFLGDHQPIAKVSGNHASRDVPVAIVAHDPKVLDKIADWHWTDGLQPAHDAPVWKMSSFRDRFLTAYGKEPTAP</sequence>
<reference evidence="4" key="1">
    <citation type="submission" date="2024-07" db="EMBL/GenBank/DDBJ databases">
        <authorList>
            <person name="Yu S.T."/>
        </authorList>
    </citation>
    <scope>NUCLEOTIDE SEQUENCE</scope>
    <source>
        <strain evidence="4">R21</strain>
    </source>
</reference>
<organism evidence="4">
    <name type="scientific">Streptomyces sp. R21</name>
    <dbReference type="NCBI Taxonomy" id="3238627"/>
    <lineage>
        <taxon>Bacteria</taxon>
        <taxon>Bacillati</taxon>
        <taxon>Actinomycetota</taxon>
        <taxon>Actinomycetes</taxon>
        <taxon>Kitasatosporales</taxon>
        <taxon>Streptomycetaceae</taxon>
        <taxon>Streptomyces</taxon>
    </lineage>
</organism>
<feature type="compositionally biased region" description="Basic and acidic residues" evidence="1">
    <location>
        <begin position="1"/>
        <end position="12"/>
    </location>
</feature>
<feature type="domain" description="Sulfatase N-terminal" evidence="3">
    <location>
        <begin position="484"/>
        <end position="623"/>
    </location>
</feature>
<dbReference type="Pfam" id="PF00884">
    <property type="entry name" value="Sulfatase"/>
    <property type="match status" value="1"/>
</dbReference>
<dbReference type="SUPFAM" id="SSF53649">
    <property type="entry name" value="Alkaline phosphatase-like"/>
    <property type="match status" value="1"/>
</dbReference>
<dbReference type="Gene3D" id="3.40.720.10">
    <property type="entry name" value="Alkaline Phosphatase, subunit A"/>
    <property type="match status" value="1"/>
</dbReference>
<dbReference type="GO" id="GO:0016787">
    <property type="term" value="F:hydrolase activity"/>
    <property type="evidence" value="ECO:0007669"/>
    <property type="project" value="UniProtKB-KW"/>
</dbReference>
<dbReference type="RefSeq" id="WP_369233727.1">
    <property type="nucleotide sequence ID" value="NZ_CP163435.1"/>
</dbReference>
<feature type="compositionally biased region" description="Acidic residues" evidence="1">
    <location>
        <begin position="51"/>
        <end position="61"/>
    </location>
</feature>
<proteinExistence type="predicted"/>
<feature type="region of interest" description="Disordered" evidence="1">
    <location>
        <begin position="1"/>
        <end position="138"/>
    </location>
</feature>
<feature type="compositionally biased region" description="Acidic residues" evidence="1">
    <location>
        <begin position="103"/>
        <end position="120"/>
    </location>
</feature>
<dbReference type="InterPro" id="IPR000917">
    <property type="entry name" value="Sulfatase_N"/>
</dbReference>
<accession>A0AB39P6J3</accession>
<feature type="transmembrane region" description="Helical" evidence="2">
    <location>
        <begin position="260"/>
        <end position="283"/>
    </location>
</feature>
<evidence type="ECO:0000256" key="1">
    <source>
        <dbReference type="SAM" id="MobiDB-lite"/>
    </source>
</evidence>
<feature type="compositionally biased region" description="Low complexity" evidence="1">
    <location>
        <begin position="25"/>
        <end position="50"/>
    </location>
</feature>
<feature type="transmembrane region" description="Helical" evidence="2">
    <location>
        <begin position="180"/>
        <end position="198"/>
    </location>
</feature>
<keyword evidence="2" id="KW-1133">Transmembrane helix</keyword>
<name>A0AB39P6J3_9ACTN</name>